<evidence type="ECO:0000256" key="2">
    <source>
        <dbReference type="ARBA" id="ARBA00016807"/>
    </source>
</evidence>
<keyword evidence="8" id="KW-1185">Reference proteome</keyword>
<evidence type="ECO:0000256" key="4">
    <source>
        <dbReference type="ARBA" id="ARBA00023163"/>
    </source>
</evidence>
<dbReference type="SMART" id="SM00717">
    <property type="entry name" value="SANT"/>
    <property type="match status" value="1"/>
</dbReference>
<dbReference type="Proteomes" id="UP001652700">
    <property type="component" value="Unplaced"/>
</dbReference>
<dbReference type="GeneID" id="126891169"/>
<dbReference type="Pfam" id="PF13873">
    <property type="entry name" value="Myb_DNA-bind_5"/>
    <property type="match status" value="1"/>
</dbReference>
<evidence type="ECO:0000256" key="1">
    <source>
        <dbReference type="ARBA" id="ARBA00011764"/>
    </source>
</evidence>
<evidence type="ECO:0000259" key="6">
    <source>
        <dbReference type="SMART" id="SM00717"/>
    </source>
</evidence>
<dbReference type="PANTHER" id="PTHR23098:SF16">
    <property type="entry name" value="REGULATORY PROTEIN ZESTE"/>
    <property type="match status" value="1"/>
</dbReference>
<keyword evidence="4" id="KW-0804">Transcription</keyword>
<name>A0ABM5L1J6_DIAVI</name>
<proteinExistence type="predicted"/>
<evidence type="ECO:0000256" key="3">
    <source>
        <dbReference type="ARBA" id="ARBA00023015"/>
    </source>
</evidence>
<evidence type="ECO:0000256" key="5">
    <source>
        <dbReference type="ARBA" id="ARBA00025466"/>
    </source>
</evidence>
<sequence>NRSTNFSKGEELLLLQEIEKYKSIVECQATNKVNSKEKEEAWQKILSNFNSKNLEFRTVGQIKNKYDNFKTRSRKIVASEKTYLRGTGGGPPIKTVADPVVEATLNIINGKTVVGHITMIDSDETIPWENIPSTSIAHKG</sequence>
<reference evidence="7" key="1">
    <citation type="submission" date="2025-05" db="UniProtKB">
        <authorList>
            <consortium name="EnsemblMetazoa"/>
        </authorList>
    </citation>
    <scope>IDENTIFICATION</scope>
</reference>
<dbReference type="EnsemblMetazoa" id="XM_050660351.1">
    <property type="protein sequence ID" value="XP_050516308.1"/>
    <property type="gene ID" value="LOC126891169"/>
</dbReference>
<feature type="domain" description="Myb-like" evidence="6">
    <location>
        <begin position="2"/>
        <end position="72"/>
    </location>
</feature>
<dbReference type="InterPro" id="IPR001005">
    <property type="entry name" value="SANT/Myb"/>
</dbReference>
<dbReference type="InterPro" id="IPR028002">
    <property type="entry name" value="Myb_DNA-bind_5"/>
</dbReference>
<dbReference type="PANTHER" id="PTHR23098">
    <property type="entry name" value="AGAP001331-PA-RELATED"/>
    <property type="match status" value="1"/>
</dbReference>
<dbReference type="RefSeq" id="XP_050516308.1">
    <property type="nucleotide sequence ID" value="XM_050660351.1"/>
</dbReference>
<comment type="subunit">
    <text evidence="1">Self-associates forming complexes of several hundred monomers.</text>
</comment>
<keyword evidence="3" id="KW-0805">Transcription regulation</keyword>
<evidence type="ECO:0000313" key="8">
    <source>
        <dbReference type="Proteomes" id="UP001652700"/>
    </source>
</evidence>
<evidence type="ECO:0000313" key="7">
    <source>
        <dbReference type="EnsemblMetazoa" id="XP_050516308.1"/>
    </source>
</evidence>
<protein>
    <recommendedName>
        <fullName evidence="2">Regulatory protein zeste</fullName>
    </recommendedName>
</protein>
<accession>A0ABM5L1J6</accession>
<organism evidence="7 8">
    <name type="scientific">Diabrotica virgifera virgifera</name>
    <name type="common">western corn rootworm</name>
    <dbReference type="NCBI Taxonomy" id="50390"/>
    <lineage>
        <taxon>Eukaryota</taxon>
        <taxon>Metazoa</taxon>
        <taxon>Ecdysozoa</taxon>
        <taxon>Arthropoda</taxon>
        <taxon>Hexapoda</taxon>
        <taxon>Insecta</taxon>
        <taxon>Pterygota</taxon>
        <taxon>Neoptera</taxon>
        <taxon>Endopterygota</taxon>
        <taxon>Coleoptera</taxon>
        <taxon>Polyphaga</taxon>
        <taxon>Cucujiformia</taxon>
        <taxon>Chrysomeloidea</taxon>
        <taxon>Chrysomelidae</taxon>
        <taxon>Galerucinae</taxon>
        <taxon>Diabroticina</taxon>
        <taxon>Diabroticites</taxon>
        <taxon>Diabrotica</taxon>
    </lineage>
</organism>
<comment type="function">
    <text evidence="5">Involved in transvection phenomena (= synapsis-dependent gene expression), where the synaptic pairing of chromosomes carrying genes with which zeste interacts influences the expression of these genes. Zeste binds to DNA and stimulates transcription from a nearby promoter.</text>
</comment>